<dbReference type="AlphaFoldDB" id="W4VLF7"/>
<name>W4VLF7_9BACI</name>
<dbReference type="Pfam" id="PF00149">
    <property type="entry name" value="Metallophos"/>
    <property type="match status" value="1"/>
</dbReference>
<evidence type="ECO:0000313" key="2">
    <source>
        <dbReference type="EMBL" id="GAE93976.1"/>
    </source>
</evidence>
<comment type="caution">
    <text evidence="2">The sequence shown here is derived from an EMBL/GenBank/DDBJ whole genome shotgun (WGS) entry which is preliminary data.</text>
</comment>
<dbReference type="InterPro" id="IPR050126">
    <property type="entry name" value="Ap4A_hydrolase"/>
</dbReference>
<dbReference type="InterPro" id="IPR029052">
    <property type="entry name" value="Metallo-depent_PP-like"/>
</dbReference>
<dbReference type="RefSeq" id="WP_052000553.1">
    <property type="nucleotide sequence ID" value="NZ_BAVS01000017.1"/>
</dbReference>
<accession>W4VLF7</accession>
<gene>
    <name evidence="2" type="ORF">JCM21714_3100</name>
</gene>
<dbReference type="GO" id="GO:0005737">
    <property type="term" value="C:cytoplasm"/>
    <property type="evidence" value="ECO:0007669"/>
    <property type="project" value="TreeGrafter"/>
</dbReference>
<organism evidence="2 3">
    <name type="scientific">Gracilibacillus boraciitolerans JCM 21714</name>
    <dbReference type="NCBI Taxonomy" id="1298598"/>
    <lineage>
        <taxon>Bacteria</taxon>
        <taxon>Bacillati</taxon>
        <taxon>Bacillota</taxon>
        <taxon>Bacilli</taxon>
        <taxon>Bacillales</taxon>
        <taxon>Bacillaceae</taxon>
        <taxon>Gracilibacillus</taxon>
    </lineage>
</organism>
<dbReference type="SUPFAM" id="SSF56300">
    <property type="entry name" value="Metallo-dependent phosphatases"/>
    <property type="match status" value="1"/>
</dbReference>
<keyword evidence="3" id="KW-1185">Reference proteome</keyword>
<dbReference type="PANTHER" id="PTHR42850">
    <property type="entry name" value="METALLOPHOSPHOESTERASE"/>
    <property type="match status" value="1"/>
</dbReference>
<dbReference type="GO" id="GO:0016791">
    <property type="term" value="F:phosphatase activity"/>
    <property type="evidence" value="ECO:0007669"/>
    <property type="project" value="TreeGrafter"/>
</dbReference>
<proteinExistence type="predicted"/>
<dbReference type="GO" id="GO:0008803">
    <property type="term" value="F:bis(5'-nucleosyl)-tetraphosphatase (symmetrical) activity"/>
    <property type="evidence" value="ECO:0007669"/>
    <property type="project" value="TreeGrafter"/>
</dbReference>
<reference evidence="2 3" key="1">
    <citation type="journal article" date="2014" name="Genome Announc.">
        <title>Draft Genome Sequence of the Boron-Tolerant and Moderately Halotolerant Bacterium Gracilibacillus boraciitolerans JCM 21714T.</title>
        <authorList>
            <person name="Ahmed I."/>
            <person name="Oshima K."/>
            <person name="Suda W."/>
            <person name="Kitamura K."/>
            <person name="Iida T."/>
            <person name="Ohmori Y."/>
            <person name="Fujiwara T."/>
            <person name="Hattori M."/>
            <person name="Ohkuma M."/>
        </authorList>
    </citation>
    <scope>NUCLEOTIDE SEQUENCE [LARGE SCALE GENOMIC DNA]</scope>
    <source>
        <strain evidence="2 3">JCM 21714</strain>
    </source>
</reference>
<feature type="domain" description="Calcineurin-like phosphoesterase" evidence="1">
    <location>
        <begin position="3"/>
        <end position="155"/>
    </location>
</feature>
<dbReference type="eggNOG" id="COG0639">
    <property type="taxonomic scope" value="Bacteria"/>
</dbReference>
<evidence type="ECO:0000259" key="1">
    <source>
        <dbReference type="Pfam" id="PF00149"/>
    </source>
</evidence>
<dbReference type="OrthoDB" id="384253at2"/>
<sequence>MKRTLAISDIHGYADAFEILLKASKFNQYKDQLIMLGDYSGNGGKNHETFQIVHKHVESGAIALIGNHEQRLIDHHKKDDLHLHEWNSFLSQLHYWFENDCYLFVHAGVRPGISLEKQNVSDMISIRETFHHSCFTHFNKTIIFGHTPPTYRLGARIGELWEKENKIGIDTGANHGHYLSLVDLTNRTQYKIHVKERTPIKIDF</sequence>
<dbReference type="Proteomes" id="UP000019102">
    <property type="component" value="Unassembled WGS sequence"/>
</dbReference>
<protein>
    <submittedName>
        <fullName evidence="2">Serine/threonine protein phosphatase</fullName>
    </submittedName>
</protein>
<dbReference type="GO" id="GO:0110154">
    <property type="term" value="P:RNA decapping"/>
    <property type="evidence" value="ECO:0007669"/>
    <property type="project" value="TreeGrafter"/>
</dbReference>
<dbReference type="Gene3D" id="3.60.21.10">
    <property type="match status" value="1"/>
</dbReference>
<evidence type="ECO:0000313" key="3">
    <source>
        <dbReference type="Proteomes" id="UP000019102"/>
    </source>
</evidence>
<dbReference type="EMBL" id="BAVS01000017">
    <property type="protein sequence ID" value="GAE93976.1"/>
    <property type="molecule type" value="Genomic_DNA"/>
</dbReference>
<dbReference type="PANTHER" id="PTHR42850:SF4">
    <property type="entry name" value="ZINC-DEPENDENT ENDOPOLYPHOSPHATASE"/>
    <property type="match status" value="1"/>
</dbReference>
<dbReference type="InterPro" id="IPR004843">
    <property type="entry name" value="Calcineurin-like_PHP"/>
</dbReference>
<dbReference type="STRING" id="1298598.JCM21714_3100"/>